<dbReference type="AlphaFoldDB" id="A0A133S1D4"/>
<dbReference type="Proteomes" id="UP000277803">
    <property type="component" value="Unassembled WGS sequence"/>
</dbReference>
<reference evidence="2 4" key="2">
    <citation type="submission" date="2018-09" db="EMBL/GenBank/DDBJ databases">
        <title>Genome sequence of Veillonella atypica isolated from periodontal Korean patients.</title>
        <authorList>
            <person name="Lee J.-H."/>
            <person name="Moon J.-H."/>
            <person name="Shin S.-Y."/>
        </authorList>
    </citation>
    <scope>NUCLEOTIDE SEQUENCE [LARGE SCALE GENOMIC DNA]</scope>
    <source>
        <strain evidence="2 4">KHUD_V1</strain>
    </source>
</reference>
<dbReference type="RefSeq" id="WP_060807934.1">
    <property type="nucleotide sequence ID" value="NZ_KQ958122.1"/>
</dbReference>
<organism evidence="1">
    <name type="scientific">Veillonella atypica</name>
    <dbReference type="NCBI Taxonomy" id="39777"/>
    <lineage>
        <taxon>Bacteria</taxon>
        <taxon>Bacillati</taxon>
        <taxon>Bacillota</taxon>
        <taxon>Negativicutes</taxon>
        <taxon>Veillonellales</taxon>
        <taxon>Veillonellaceae</taxon>
        <taxon>Veillonella</taxon>
    </lineage>
</organism>
<reference evidence="1 3" key="1">
    <citation type="submission" date="2016-01" db="EMBL/GenBank/DDBJ databases">
        <authorList>
            <person name="Oliw E.H."/>
        </authorList>
    </citation>
    <scope>NUCLEOTIDE SEQUENCE [LARGE SCALE GENOMIC DNA]</scope>
    <source>
        <strain evidence="1 3">CMW7756B</strain>
    </source>
</reference>
<dbReference type="PATRIC" id="fig|39777.7.peg.1787"/>
<gene>
    <name evidence="2" type="ORF">D2965_01550</name>
    <name evidence="1" type="ORF">HMPREF3233_01824</name>
</gene>
<dbReference type="Proteomes" id="UP000070226">
    <property type="component" value="Unassembled WGS sequence"/>
</dbReference>
<evidence type="ECO:0000313" key="1">
    <source>
        <dbReference type="EMBL" id="KXA62160.1"/>
    </source>
</evidence>
<evidence type="ECO:0000313" key="4">
    <source>
        <dbReference type="Proteomes" id="UP000277803"/>
    </source>
</evidence>
<protein>
    <submittedName>
        <fullName evidence="2">His-Xaa-Ser system protein HsxD</fullName>
    </submittedName>
</protein>
<evidence type="ECO:0000313" key="2">
    <source>
        <dbReference type="EMBL" id="RJY51336.1"/>
    </source>
</evidence>
<evidence type="ECO:0000313" key="3">
    <source>
        <dbReference type="Proteomes" id="UP000070226"/>
    </source>
</evidence>
<name>A0A133S1D4_9FIRM</name>
<proteinExistence type="predicted"/>
<sequence length="109" mass="12940">MANYFIRKENDFVYFVELKKEFYEPKAVMYAANMFTDQCYIKIDEVDFDTVGVWFKLKLEADKDKLEKLLGDFCNEALKKQVQIDLDDRFGKLREIIYHKAFDKAGGID</sequence>
<accession>A0A133S1D4</accession>
<dbReference type="EMBL" id="LRQT01000097">
    <property type="protein sequence ID" value="KXA62160.1"/>
    <property type="molecule type" value="Genomic_DNA"/>
</dbReference>
<comment type="caution">
    <text evidence="1">The sequence shown here is derived from an EMBL/GenBank/DDBJ whole genome shotgun (WGS) entry which is preliminary data.</text>
</comment>
<dbReference type="EMBL" id="QXZZ01000007">
    <property type="protein sequence ID" value="RJY51336.1"/>
    <property type="molecule type" value="Genomic_DNA"/>
</dbReference>